<accession>A0A1G7G021</accession>
<keyword evidence="2" id="KW-1185">Reference proteome</keyword>
<reference evidence="2" key="1">
    <citation type="submission" date="2016-10" db="EMBL/GenBank/DDBJ databases">
        <authorList>
            <person name="Varghese N."/>
            <person name="Submissions S."/>
        </authorList>
    </citation>
    <scope>NUCLEOTIDE SEQUENCE [LARGE SCALE GENOMIC DNA]</scope>
    <source>
        <strain evidence="2">DSM 24729</strain>
    </source>
</reference>
<dbReference type="Proteomes" id="UP000182114">
    <property type="component" value="Unassembled WGS sequence"/>
</dbReference>
<dbReference type="EMBL" id="FNBD01000004">
    <property type="protein sequence ID" value="SDE81491.1"/>
    <property type="molecule type" value="Genomic_DNA"/>
</dbReference>
<protein>
    <submittedName>
        <fullName evidence="1">Uncharacterized protein</fullName>
    </submittedName>
</protein>
<dbReference type="RefSeq" id="WP_074537981.1">
    <property type="nucleotide sequence ID" value="NZ_FNBD01000004.1"/>
</dbReference>
<gene>
    <name evidence="1" type="ORF">SAMN04487992_10429</name>
</gene>
<proteinExistence type="predicted"/>
<evidence type="ECO:0000313" key="1">
    <source>
        <dbReference type="EMBL" id="SDE81491.1"/>
    </source>
</evidence>
<evidence type="ECO:0000313" key="2">
    <source>
        <dbReference type="Proteomes" id="UP000182114"/>
    </source>
</evidence>
<name>A0A1G7G021_9FLAO</name>
<dbReference type="AlphaFoldDB" id="A0A1G7G021"/>
<sequence>MIPVNYTDFTYTLENKAPDKNCPEGLKAMWFDAKGDWQKSHAIAQDLNTPLGSLIHAYLHRKEGDEFNAGFWYRQAGVPYPQVSLEEELQEIVEEILT</sequence>
<organism evidence="1 2">
    <name type="scientific">Cellulophaga baltica</name>
    <dbReference type="NCBI Taxonomy" id="76594"/>
    <lineage>
        <taxon>Bacteria</taxon>
        <taxon>Pseudomonadati</taxon>
        <taxon>Bacteroidota</taxon>
        <taxon>Flavobacteriia</taxon>
        <taxon>Flavobacteriales</taxon>
        <taxon>Flavobacteriaceae</taxon>
        <taxon>Cellulophaga</taxon>
    </lineage>
</organism>
<dbReference type="eggNOG" id="ENOG5032YM4">
    <property type="taxonomic scope" value="Bacteria"/>
</dbReference>